<dbReference type="Pfam" id="PF00248">
    <property type="entry name" value="Aldo_ket_red"/>
    <property type="match status" value="1"/>
</dbReference>
<dbReference type="InterPro" id="IPR036812">
    <property type="entry name" value="NAD(P)_OxRdtase_dom_sf"/>
</dbReference>
<dbReference type="InterPro" id="IPR020471">
    <property type="entry name" value="AKR"/>
</dbReference>
<keyword evidence="3" id="KW-1185">Reference proteome</keyword>
<evidence type="ECO:0000313" key="2">
    <source>
        <dbReference type="EMBL" id="GHB49483.1"/>
    </source>
</evidence>
<dbReference type="PANTHER" id="PTHR11732">
    <property type="entry name" value="ALDO/KETO REDUCTASE"/>
    <property type="match status" value="1"/>
</dbReference>
<protein>
    <submittedName>
        <fullName evidence="2">Aldehyde reductase</fullName>
    </submittedName>
</protein>
<dbReference type="CDD" id="cd19123">
    <property type="entry name" value="AKR_AKR3G1"/>
    <property type="match status" value="1"/>
</dbReference>
<proteinExistence type="predicted"/>
<evidence type="ECO:0000313" key="3">
    <source>
        <dbReference type="Proteomes" id="UP000637980"/>
    </source>
</evidence>
<sequence length="322" mass="36164">MRSKTLSTGYKMPMIGLGTVGFAEGETYPAVRAASKAGYRHFDCAFMYGNEAEIGQAIADVMKEDGIKRSDLFITSKLWNSFHKPEDVREGLEKSLADLQVDYLDLYLMHWPVALRKGVLKPRSAEDYLTLDEVPLMDTWRALEDCFDDGSVNTIGVANFSTQKLDSLIMEARVAPAVNQVELHPFFQQNDLRSYCLHNNIALTAFFPLARGVPADLSESKRTDVVLTHPVIEEIAEKHGATPAQVALKWSIQNGIIVVPKSSNPGRLAENIATLEYDLDEHDMARIAQLDRKRRRATGASNYFLPGSPYTWENLWDEPRPE</sequence>
<comment type="caution">
    <text evidence="2">The sequence shown here is derived from an EMBL/GenBank/DDBJ whole genome shotgun (WGS) entry which is preliminary data.</text>
</comment>
<dbReference type="InterPro" id="IPR023210">
    <property type="entry name" value="NADP_OxRdtase_dom"/>
</dbReference>
<accession>A0ABQ3EVV7</accession>
<gene>
    <name evidence="2" type="ORF">GCM10007094_43410</name>
</gene>
<dbReference type="Proteomes" id="UP000637980">
    <property type="component" value="Unassembled WGS sequence"/>
</dbReference>
<dbReference type="SUPFAM" id="SSF51430">
    <property type="entry name" value="NAD(P)-linked oxidoreductase"/>
    <property type="match status" value="1"/>
</dbReference>
<reference evidence="3" key="1">
    <citation type="journal article" date="2019" name="Int. J. Syst. Evol. Microbiol.">
        <title>The Global Catalogue of Microorganisms (GCM) 10K type strain sequencing project: providing services to taxonomists for standard genome sequencing and annotation.</title>
        <authorList>
            <consortium name="The Broad Institute Genomics Platform"/>
            <consortium name="The Broad Institute Genome Sequencing Center for Infectious Disease"/>
            <person name="Wu L."/>
            <person name="Ma J."/>
        </authorList>
    </citation>
    <scope>NUCLEOTIDE SEQUENCE [LARGE SCALE GENOMIC DNA]</scope>
    <source>
        <strain evidence="3">KCTC 12861</strain>
    </source>
</reference>
<dbReference type="InterPro" id="IPR018170">
    <property type="entry name" value="Aldo/ket_reductase_CS"/>
</dbReference>
<dbReference type="InterPro" id="IPR044496">
    <property type="entry name" value="AKR3G"/>
</dbReference>
<dbReference type="PRINTS" id="PR00069">
    <property type="entry name" value="ALDKETRDTASE"/>
</dbReference>
<dbReference type="EMBL" id="BMXE01000012">
    <property type="protein sequence ID" value="GHB49483.1"/>
    <property type="molecule type" value="Genomic_DNA"/>
</dbReference>
<feature type="domain" description="NADP-dependent oxidoreductase" evidence="1">
    <location>
        <begin position="15"/>
        <end position="291"/>
    </location>
</feature>
<dbReference type="PIRSF" id="PIRSF000097">
    <property type="entry name" value="AKR"/>
    <property type="match status" value="1"/>
</dbReference>
<dbReference type="Gene3D" id="3.20.20.100">
    <property type="entry name" value="NADP-dependent oxidoreductase domain"/>
    <property type="match status" value="1"/>
</dbReference>
<organism evidence="2 3">
    <name type="scientific">Pseudovibrio japonicus</name>
    <dbReference type="NCBI Taxonomy" id="366534"/>
    <lineage>
        <taxon>Bacteria</taxon>
        <taxon>Pseudomonadati</taxon>
        <taxon>Pseudomonadota</taxon>
        <taxon>Alphaproteobacteria</taxon>
        <taxon>Hyphomicrobiales</taxon>
        <taxon>Stappiaceae</taxon>
        <taxon>Pseudovibrio</taxon>
    </lineage>
</organism>
<dbReference type="RefSeq" id="WP_189438902.1">
    <property type="nucleotide sequence ID" value="NZ_BMXE01000012.1"/>
</dbReference>
<dbReference type="PROSITE" id="PS00798">
    <property type="entry name" value="ALDOKETO_REDUCTASE_1"/>
    <property type="match status" value="1"/>
</dbReference>
<evidence type="ECO:0000259" key="1">
    <source>
        <dbReference type="Pfam" id="PF00248"/>
    </source>
</evidence>
<name>A0ABQ3EVV7_9HYPH</name>